<dbReference type="InterPro" id="IPR011004">
    <property type="entry name" value="Trimer_LpxA-like_sf"/>
</dbReference>
<evidence type="ECO:0008006" key="7">
    <source>
        <dbReference type="Google" id="ProtNLM"/>
    </source>
</evidence>
<accession>A0A521ES60</accession>
<dbReference type="InterPro" id="IPR051159">
    <property type="entry name" value="Hexapeptide_acetyltransf"/>
</dbReference>
<gene>
    <name evidence="3" type="ORF">GJU42_08190</name>
    <name evidence="4" type="ORF">SAMN06265349_105315</name>
</gene>
<reference evidence="3 6" key="2">
    <citation type="submission" date="2019-11" db="EMBL/GenBank/DDBJ databases">
        <title>Flavobacterium resistens genome.</title>
        <authorList>
            <person name="Wilson V.M."/>
            <person name="Newman J.D."/>
        </authorList>
    </citation>
    <scope>NUCLEOTIDE SEQUENCE [LARGE SCALE GENOMIC DNA]</scope>
    <source>
        <strain evidence="3 6">DSM 19382</strain>
    </source>
</reference>
<proteinExistence type="inferred from homology"/>
<dbReference type="OrthoDB" id="9801697at2"/>
<evidence type="ECO:0000256" key="1">
    <source>
        <dbReference type="ARBA" id="ARBA00007274"/>
    </source>
</evidence>
<evidence type="ECO:0000313" key="5">
    <source>
        <dbReference type="Proteomes" id="UP000317289"/>
    </source>
</evidence>
<dbReference type="GO" id="GO:0005829">
    <property type="term" value="C:cytosol"/>
    <property type="evidence" value="ECO:0007669"/>
    <property type="project" value="TreeGrafter"/>
</dbReference>
<reference evidence="4 5" key="1">
    <citation type="submission" date="2017-05" db="EMBL/GenBank/DDBJ databases">
        <authorList>
            <person name="Varghese N."/>
            <person name="Submissions S."/>
        </authorList>
    </citation>
    <scope>NUCLEOTIDE SEQUENCE [LARGE SCALE GENOMIC DNA]</scope>
    <source>
        <strain evidence="4 5">DSM 19382</strain>
    </source>
</reference>
<dbReference type="Proteomes" id="UP000468990">
    <property type="component" value="Unassembled WGS sequence"/>
</dbReference>
<comment type="similarity">
    <text evidence="1">Belongs to the transferase hexapeptide repeat family.</text>
</comment>
<dbReference type="Gene3D" id="2.160.10.10">
    <property type="entry name" value="Hexapeptide repeat proteins"/>
    <property type="match status" value="2"/>
</dbReference>
<dbReference type="EMBL" id="WKKG01000003">
    <property type="protein sequence ID" value="MRX67939.1"/>
    <property type="molecule type" value="Genomic_DNA"/>
</dbReference>
<dbReference type="SUPFAM" id="SSF51161">
    <property type="entry name" value="Trimeric LpxA-like enzymes"/>
    <property type="match status" value="1"/>
</dbReference>
<keyword evidence="2" id="KW-0808">Transferase</keyword>
<dbReference type="PANTHER" id="PTHR23416:SF23">
    <property type="entry name" value="ACETYLTRANSFERASE C18B11.09C-RELATED"/>
    <property type="match status" value="1"/>
</dbReference>
<protein>
    <recommendedName>
        <fullName evidence="7">Acyltransferase</fullName>
    </recommendedName>
</protein>
<name>A0A521ES60_9FLAO</name>
<dbReference type="RefSeq" id="WP_142451988.1">
    <property type="nucleotide sequence ID" value="NZ_FXTA01000005.1"/>
</dbReference>
<evidence type="ECO:0000313" key="4">
    <source>
        <dbReference type="EMBL" id="SMO86759.1"/>
    </source>
</evidence>
<dbReference type="PANTHER" id="PTHR23416">
    <property type="entry name" value="SIALIC ACID SYNTHASE-RELATED"/>
    <property type="match status" value="1"/>
</dbReference>
<keyword evidence="6" id="KW-1185">Reference proteome</keyword>
<dbReference type="EMBL" id="FXTA01000005">
    <property type="protein sequence ID" value="SMO86759.1"/>
    <property type="molecule type" value="Genomic_DNA"/>
</dbReference>
<evidence type="ECO:0000313" key="6">
    <source>
        <dbReference type="Proteomes" id="UP000468990"/>
    </source>
</evidence>
<dbReference type="GO" id="GO:0008374">
    <property type="term" value="F:O-acyltransferase activity"/>
    <property type="evidence" value="ECO:0007669"/>
    <property type="project" value="TreeGrafter"/>
</dbReference>
<evidence type="ECO:0000313" key="3">
    <source>
        <dbReference type="EMBL" id="MRX67939.1"/>
    </source>
</evidence>
<evidence type="ECO:0000256" key="2">
    <source>
        <dbReference type="ARBA" id="ARBA00022679"/>
    </source>
</evidence>
<dbReference type="Proteomes" id="UP000317289">
    <property type="component" value="Unassembled WGS sequence"/>
</dbReference>
<organism evidence="4 5">
    <name type="scientific">Flavobacterium resistens</name>
    <dbReference type="NCBI Taxonomy" id="443612"/>
    <lineage>
        <taxon>Bacteria</taxon>
        <taxon>Pseudomonadati</taxon>
        <taxon>Bacteroidota</taxon>
        <taxon>Flavobacteriia</taxon>
        <taxon>Flavobacteriales</taxon>
        <taxon>Flavobacteriaceae</taxon>
        <taxon>Flavobacterium</taxon>
    </lineage>
</organism>
<dbReference type="AlphaFoldDB" id="A0A521ES60"/>
<sequence length="289" mass="32545">MVTNQIDISAKIHPKVVLGEHNRIGKNVVIEVIGDDPNIEVLIGDNNIINDNTRIFIHGKFKVGDWNVFHNDMLIMAEDHIIIGHNCWFGQNTILDGAGGLEIGNGVRVGMYSQIWTHVASGEQIEGCILFAKRKTNILDDVWLVGSCVVGSGITLGKRSTALINSVITKDTLPNSAYSGSPAKLMEKLNFYLPKTIDEKFEMLENWLKEFISTNSTNFLLDSTDNDLILLNSVNNEKVIFTKSENKIDDISISVFYLFDKTFNKTNILTERMVYKFLYNNKARFIPLN</sequence>